<proteinExistence type="predicted"/>
<evidence type="ECO:0000313" key="5">
    <source>
        <dbReference type="Proteomes" id="UP000287401"/>
    </source>
</evidence>
<gene>
    <name evidence="4" type="ORF">DAH51_07105</name>
</gene>
<evidence type="ECO:0000256" key="2">
    <source>
        <dbReference type="SAM" id="MobiDB-lite"/>
    </source>
</evidence>
<accession>A0A430BZS2</accession>
<dbReference type="Pfam" id="PF06791">
    <property type="entry name" value="TMP_2"/>
    <property type="match status" value="1"/>
</dbReference>
<comment type="caution">
    <text evidence="4">The sequence shown here is derived from an EMBL/GenBank/DDBJ whole genome shotgun (WGS) entry which is preliminary data.</text>
</comment>
<feature type="coiled-coil region" evidence="1">
    <location>
        <begin position="203"/>
        <end position="252"/>
    </location>
</feature>
<dbReference type="InterPro" id="IPR009628">
    <property type="entry name" value="Phage_tape_measure_N"/>
</dbReference>
<protein>
    <submittedName>
        <fullName evidence="4">Phage tail tape measure protein</fullName>
    </submittedName>
</protein>
<feature type="domain" description="Bacteriophage tail tape measure N-terminal" evidence="3">
    <location>
        <begin position="27"/>
        <end position="170"/>
    </location>
</feature>
<dbReference type="RefSeq" id="WP_125997806.1">
    <property type="nucleotide sequence ID" value="NZ_QRAL01000006.1"/>
</dbReference>
<reference evidence="4 5" key="1">
    <citation type="submission" date="2018-07" db="EMBL/GenBank/DDBJ databases">
        <title>Genomic and Epidemiologic Investigation of an Indolent Hospital Outbreak.</title>
        <authorList>
            <person name="Johnson R.C."/>
            <person name="Deming C."/>
            <person name="Conlan S."/>
            <person name="Zellmer C.J."/>
            <person name="Michelin A.V."/>
            <person name="Lee-Lin S."/>
            <person name="Thomas P.J."/>
            <person name="Park M."/>
            <person name="Weingarten R.A."/>
            <person name="Less J."/>
            <person name="Dekker J.P."/>
            <person name="Frank K.M."/>
            <person name="Musser K.A."/>
            <person name="Mcquiston J.R."/>
            <person name="Henderson D.K."/>
            <person name="Lau A.F."/>
            <person name="Palmore T.N."/>
            <person name="Segre J.A."/>
        </authorList>
    </citation>
    <scope>NUCLEOTIDE SEQUENCE [LARGE SCALE GENOMIC DNA]</scope>
    <source>
        <strain evidence="4 5">SK-NIH.Env6_1116</strain>
    </source>
</reference>
<keyword evidence="1" id="KW-0175">Coiled coil</keyword>
<dbReference type="EMBL" id="QRAL01000006">
    <property type="protein sequence ID" value="RSU58195.1"/>
    <property type="molecule type" value="Genomic_DNA"/>
</dbReference>
<name>A0A430BZS2_SPHYA</name>
<feature type="compositionally biased region" description="Basic and acidic residues" evidence="2">
    <location>
        <begin position="280"/>
        <end position="314"/>
    </location>
</feature>
<feature type="region of interest" description="Disordered" evidence="2">
    <location>
        <begin position="280"/>
        <end position="317"/>
    </location>
</feature>
<organism evidence="4 5">
    <name type="scientific">Sphingobium yanoikuyae</name>
    <name type="common">Sphingomonas yanoikuyae</name>
    <dbReference type="NCBI Taxonomy" id="13690"/>
    <lineage>
        <taxon>Bacteria</taxon>
        <taxon>Pseudomonadati</taxon>
        <taxon>Pseudomonadota</taxon>
        <taxon>Alphaproteobacteria</taxon>
        <taxon>Sphingomonadales</taxon>
        <taxon>Sphingomonadaceae</taxon>
        <taxon>Sphingobium</taxon>
    </lineage>
</organism>
<evidence type="ECO:0000259" key="3">
    <source>
        <dbReference type="Pfam" id="PF06791"/>
    </source>
</evidence>
<dbReference type="AlphaFoldDB" id="A0A430BZS2"/>
<evidence type="ECO:0000256" key="1">
    <source>
        <dbReference type="SAM" id="Coils"/>
    </source>
</evidence>
<sequence>MTAVERSAAKAEAAIRTTAVVVVDNTGRIANAQRNLGRQIADVGSSLASGSSPFMVLAQQAPQVADALTDMGGKAGKVAAFFSGPWGAALLAAGSVVGVLASSLLSSDDAAKQHEKSAKSLADAIRDMTAATKGAIQTSQQAEEQHYREASALAAKAEQARVTTIRMIQAAKARLETADRQSALPGDPEGGIAAGVTAGATQERQLTKLNALLKEQNAQLQTQYANVRRAAIPRLQREAAEATDQVAAATGRYDRALGKLNERMEAGRITPAQYLSELEKLNRTRDSETEAARKSERATKGDSDAKREAAKAAKEAAQAQKELEQALERVVAKFDPLRAIAAETGKTLADIDKLQMAGLITAVDAVAYKLKLANDQAKAIADAAWKAQEQRWLGVGITQEDMDGSGVRKDIDRRVEMEREANERIAADFRQKQEAQIRTLANIFEDGFRGGTKAIWGDFKAIGMRILAEMIARWLVMKSSGQSGGSIGSLFSSAAKSVLGFSTKSAGGGETGTGVGFAIGGYTGGGDRNQVAGAVHKGEYVFDAGATNRIGVGNLAAMRNGALPRSMAGAGGFAIQQTVHVDARNSVNPTGFERRLLSLSGQQAVEAASAMGRAVYKGVPSRLAEYGRDGT</sequence>
<dbReference type="Proteomes" id="UP000287401">
    <property type="component" value="Unassembled WGS sequence"/>
</dbReference>
<evidence type="ECO:0000313" key="4">
    <source>
        <dbReference type="EMBL" id="RSU58195.1"/>
    </source>
</evidence>